<comment type="subcellular location">
    <subcellularLocation>
        <location evidence="1">Cell outer membrane</location>
    </subcellularLocation>
</comment>
<keyword evidence="4" id="KW-0472">Membrane</keyword>
<evidence type="ECO:0000259" key="7">
    <source>
        <dbReference type="Pfam" id="PF14322"/>
    </source>
</evidence>
<evidence type="ECO:0000256" key="2">
    <source>
        <dbReference type="ARBA" id="ARBA00006275"/>
    </source>
</evidence>
<evidence type="ECO:0000313" key="9">
    <source>
        <dbReference type="Proteomes" id="UP000271925"/>
    </source>
</evidence>
<evidence type="ECO:0000259" key="6">
    <source>
        <dbReference type="Pfam" id="PF07980"/>
    </source>
</evidence>
<evidence type="ECO:0000256" key="1">
    <source>
        <dbReference type="ARBA" id="ARBA00004442"/>
    </source>
</evidence>
<dbReference type="AlphaFoldDB" id="A0A3P1C1Y9"/>
<organism evidence="8 9">
    <name type="scientific">Larkinella rosea</name>
    <dbReference type="NCBI Taxonomy" id="2025312"/>
    <lineage>
        <taxon>Bacteria</taxon>
        <taxon>Pseudomonadati</taxon>
        <taxon>Bacteroidota</taxon>
        <taxon>Cytophagia</taxon>
        <taxon>Cytophagales</taxon>
        <taxon>Spirosomataceae</taxon>
        <taxon>Larkinella</taxon>
    </lineage>
</organism>
<comment type="caution">
    <text evidence="8">The sequence shown here is derived from an EMBL/GenBank/DDBJ whole genome shotgun (WGS) entry which is preliminary data.</text>
</comment>
<evidence type="ECO:0000256" key="4">
    <source>
        <dbReference type="ARBA" id="ARBA00023136"/>
    </source>
</evidence>
<dbReference type="InterPro" id="IPR033985">
    <property type="entry name" value="SusD-like_N"/>
</dbReference>
<sequence length="604" mass="66462">MKTIKIWSIIGLTALLNTGCEKILEEKPQSQIVPSYFNSPSGVLGGIAGVYNDIRGQWGTEGFTVEMQAGTDEFLQGASSGGVPPYTYNGLNSSNFGSAWGVAFQDINTINGVLKYGQTTDLPEATRKQYLAQAKFLRAFWYFYLVQTYGDVPLSTEFITVPSQAASRQPAAQVYELIIKDLTEAAADLPNQPTAPFLGKAATKPVAQLLLAKAYLTRGWLNNTAADFTQSAAICADIIANKAAYGLDLWQDFGDAFVPANDYGKETMFVSDHVLDPKYGYYQVGAGASGGAALNLTPWFTNWNYPNNSGINSFKSAAGAYVNSGTSLMIRDSQYGRPYTRMRPNSYKWPSGANAGKNYFLDQAFTNRTVDSRFINSFYTVYISNTAVTNTPTAANNKRGIGYTTVVGADTAVWLPDYEVEGAPQFVGTRPFKGLVVPPSLWDNGIFPALKKFMDPSRGANFNDPSTRPCVLYRFSDVYLTGAEAYLKLGDATKAAALLNTVRQRAAFRKTNTAAQNAAAVTAMTITPADVTVDFILDERTREFFGEWQRWHDLVRTRSLVRRVKAWNPEAAPYIQDFHMLRPIPQTQIDRVVEGPKFPQNPGY</sequence>
<evidence type="ECO:0000313" key="8">
    <source>
        <dbReference type="EMBL" id="RRB07083.1"/>
    </source>
</evidence>
<gene>
    <name evidence="8" type="ORF">EHT25_04685</name>
</gene>
<keyword evidence="5" id="KW-0998">Cell outer membrane</keyword>
<protein>
    <submittedName>
        <fullName evidence="8">RagB/SusD family nutrient uptake outer membrane protein</fullName>
    </submittedName>
</protein>
<feature type="domain" description="RagB/SusD" evidence="6">
    <location>
        <begin position="449"/>
        <end position="604"/>
    </location>
</feature>
<evidence type="ECO:0000256" key="3">
    <source>
        <dbReference type="ARBA" id="ARBA00022729"/>
    </source>
</evidence>
<dbReference type="GO" id="GO:0009279">
    <property type="term" value="C:cell outer membrane"/>
    <property type="evidence" value="ECO:0007669"/>
    <property type="project" value="UniProtKB-SubCell"/>
</dbReference>
<dbReference type="InterPro" id="IPR012944">
    <property type="entry name" value="SusD_RagB_dom"/>
</dbReference>
<dbReference type="SUPFAM" id="SSF48452">
    <property type="entry name" value="TPR-like"/>
    <property type="match status" value="1"/>
</dbReference>
<keyword evidence="3" id="KW-0732">Signal</keyword>
<dbReference type="Pfam" id="PF14322">
    <property type="entry name" value="SusD-like_3"/>
    <property type="match status" value="1"/>
</dbReference>
<reference evidence="8 9" key="1">
    <citation type="submission" date="2018-11" db="EMBL/GenBank/DDBJ databases">
        <authorList>
            <person name="Zhou Z."/>
            <person name="Wang G."/>
        </authorList>
    </citation>
    <scope>NUCLEOTIDE SEQUENCE [LARGE SCALE GENOMIC DNA]</scope>
    <source>
        <strain evidence="8 9">KCTC52004</strain>
    </source>
</reference>
<proteinExistence type="inferred from homology"/>
<dbReference type="Gene3D" id="1.25.40.390">
    <property type="match status" value="1"/>
</dbReference>
<dbReference type="EMBL" id="RQJO01000007">
    <property type="protein sequence ID" value="RRB07083.1"/>
    <property type="molecule type" value="Genomic_DNA"/>
</dbReference>
<dbReference type="Pfam" id="PF07980">
    <property type="entry name" value="SusD_RagB"/>
    <property type="match status" value="1"/>
</dbReference>
<name>A0A3P1C1Y9_9BACT</name>
<dbReference type="InterPro" id="IPR011990">
    <property type="entry name" value="TPR-like_helical_dom_sf"/>
</dbReference>
<comment type="similarity">
    <text evidence="2">Belongs to the SusD family.</text>
</comment>
<dbReference type="RefSeq" id="WP_124871364.1">
    <property type="nucleotide sequence ID" value="NZ_RQJO01000007.1"/>
</dbReference>
<feature type="domain" description="SusD-like N-terminal" evidence="7">
    <location>
        <begin position="24"/>
        <end position="216"/>
    </location>
</feature>
<keyword evidence="9" id="KW-1185">Reference proteome</keyword>
<evidence type="ECO:0000256" key="5">
    <source>
        <dbReference type="ARBA" id="ARBA00023237"/>
    </source>
</evidence>
<accession>A0A3P1C1Y9</accession>
<dbReference type="Proteomes" id="UP000271925">
    <property type="component" value="Unassembled WGS sequence"/>
</dbReference>
<dbReference type="OrthoDB" id="906516at2"/>